<name>A0A7Z1AVY0_9PSEU</name>
<feature type="transmembrane region" description="Helical" evidence="2">
    <location>
        <begin position="21"/>
        <end position="39"/>
    </location>
</feature>
<feature type="region of interest" description="Disordered" evidence="1">
    <location>
        <begin position="131"/>
        <end position="253"/>
    </location>
</feature>
<proteinExistence type="predicted"/>
<keyword evidence="2" id="KW-1133">Transmembrane helix</keyword>
<dbReference type="AlphaFoldDB" id="A0A7Z1AVY0"/>
<feature type="compositionally biased region" description="Polar residues" evidence="1">
    <location>
        <begin position="153"/>
        <end position="164"/>
    </location>
</feature>
<keyword evidence="2" id="KW-0812">Transmembrane</keyword>
<keyword evidence="4" id="KW-1185">Reference proteome</keyword>
<protein>
    <submittedName>
        <fullName evidence="3">Uncharacterized protein</fullName>
    </submittedName>
</protein>
<evidence type="ECO:0000256" key="1">
    <source>
        <dbReference type="SAM" id="MobiDB-lite"/>
    </source>
</evidence>
<accession>A0A7Z1AVY0</accession>
<feature type="compositionally biased region" description="Pro residues" evidence="1">
    <location>
        <begin position="197"/>
        <end position="211"/>
    </location>
</feature>
<reference evidence="3 4" key="1">
    <citation type="submission" date="2016-12" db="EMBL/GenBank/DDBJ databases">
        <title>The draft genome sequence of Actinophytocola xinjiangensis.</title>
        <authorList>
            <person name="Wang W."/>
            <person name="Yuan L."/>
        </authorList>
    </citation>
    <scope>NUCLEOTIDE SEQUENCE [LARGE SCALE GENOMIC DNA]</scope>
    <source>
        <strain evidence="3 4">CGMCC 4.4663</strain>
    </source>
</reference>
<feature type="compositionally biased region" description="Basic and acidic residues" evidence="1">
    <location>
        <begin position="167"/>
        <end position="181"/>
    </location>
</feature>
<feature type="compositionally biased region" description="Low complexity" evidence="1">
    <location>
        <begin position="219"/>
        <end position="231"/>
    </location>
</feature>
<evidence type="ECO:0000313" key="3">
    <source>
        <dbReference type="EMBL" id="OLF06266.1"/>
    </source>
</evidence>
<evidence type="ECO:0000256" key="2">
    <source>
        <dbReference type="SAM" id="Phobius"/>
    </source>
</evidence>
<evidence type="ECO:0000313" key="4">
    <source>
        <dbReference type="Proteomes" id="UP000185696"/>
    </source>
</evidence>
<keyword evidence="2" id="KW-0472">Membrane</keyword>
<comment type="caution">
    <text evidence="3">The sequence shown here is derived from an EMBL/GenBank/DDBJ whole genome shotgun (WGS) entry which is preliminary data.</text>
</comment>
<sequence>MDQVRHGRDRAAVARRVVCRTLTIVGGAAAGTALAWFLSTGTASADPTQDLPVNTPVDLLGDARPVLSEAVAPLGGALDTLAASPALSLDHVGDQLTEATSRVEVLPDGGLDDLVGLAGVGDVVEAVASPGVTGGPLAPTPEPATAPSVTAAGDQTGQARQAGQDTVAEHSPEHVAERTATERAYVTGRPHRGSPEPAVPDTPTRPAPNAPVPGATGNAGAHPADHAPGAALPGSDRAPATPRGHTAAGAGTT</sequence>
<dbReference type="EMBL" id="MSIF01000022">
    <property type="protein sequence ID" value="OLF06266.1"/>
    <property type="molecule type" value="Genomic_DNA"/>
</dbReference>
<organism evidence="3 4">
    <name type="scientific">Actinophytocola xinjiangensis</name>
    <dbReference type="NCBI Taxonomy" id="485602"/>
    <lineage>
        <taxon>Bacteria</taxon>
        <taxon>Bacillati</taxon>
        <taxon>Actinomycetota</taxon>
        <taxon>Actinomycetes</taxon>
        <taxon>Pseudonocardiales</taxon>
        <taxon>Pseudonocardiaceae</taxon>
    </lineage>
</organism>
<gene>
    <name evidence="3" type="ORF">BLA60_31930</name>
</gene>
<feature type="non-terminal residue" evidence="3">
    <location>
        <position position="253"/>
    </location>
</feature>
<dbReference type="Proteomes" id="UP000185696">
    <property type="component" value="Unassembled WGS sequence"/>
</dbReference>